<dbReference type="Pfam" id="PF00565">
    <property type="entry name" value="SNase"/>
    <property type="match status" value="1"/>
</dbReference>
<dbReference type="RefSeq" id="WP_069908822.1">
    <property type="nucleotide sequence ID" value="NZ_LAJE02000102.1"/>
</dbReference>
<protein>
    <recommendedName>
        <fullName evidence="2">TNase-like domain-containing protein</fullName>
    </recommendedName>
</protein>
<dbReference type="InterPro" id="IPR035437">
    <property type="entry name" value="SNase_OB-fold_sf"/>
</dbReference>
<feature type="chain" id="PRO_5009190515" description="TNase-like domain-containing protein" evidence="1">
    <location>
        <begin position="22"/>
        <end position="167"/>
    </location>
</feature>
<accession>A0A1E5XTT8</accession>
<comment type="caution">
    <text evidence="3">The sequence shown here is derived from an EMBL/GenBank/DDBJ whole genome shotgun (WGS) entry which is preliminary data.</text>
</comment>
<organism evidence="3 4">
    <name type="scientific">Devosia insulae DS-56</name>
    <dbReference type="NCBI Taxonomy" id="1116389"/>
    <lineage>
        <taxon>Bacteria</taxon>
        <taxon>Pseudomonadati</taxon>
        <taxon>Pseudomonadota</taxon>
        <taxon>Alphaproteobacteria</taxon>
        <taxon>Hyphomicrobiales</taxon>
        <taxon>Devosiaceae</taxon>
        <taxon>Devosia</taxon>
    </lineage>
</organism>
<dbReference type="InterPro" id="IPR016071">
    <property type="entry name" value="Staphylococal_nuclease_OB-fold"/>
</dbReference>
<evidence type="ECO:0000313" key="3">
    <source>
        <dbReference type="EMBL" id="OEO32008.1"/>
    </source>
</evidence>
<keyword evidence="4" id="KW-1185">Reference proteome</keyword>
<keyword evidence="1" id="KW-0732">Signal</keyword>
<dbReference type="AlphaFoldDB" id="A0A1E5XTT8"/>
<name>A0A1E5XTT8_9HYPH</name>
<proteinExistence type="predicted"/>
<feature type="signal peptide" evidence="1">
    <location>
        <begin position="1"/>
        <end position="21"/>
    </location>
</feature>
<feature type="domain" description="TNase-like" evidence="2">
    <location>
        <begin position="44"/>
        <end position="144"/>
    </location>
</feature>
<evidence type="ECO:0000313" key="4">
    <source>
        <dbReference type="Proteomes" id="UP000095463"/>
    </source>
</evidence>
<evidence type="ECO:0000256" key="1">
    <source>
        <dbReference type="SAM" id="SignalP"/>
    </source>
</evidence>
<dbReference type="OrthoDB" id="9805504at2"/>
<evidence type="ECO:0000259" key="2">
    <source>
        <dbReference type="Pfam" id="PF00565"/>
    </source>
</evidence>
<reference evidence="3 4" key="1">
    <citation type="journal article" date="2015" name="Genome Announc.">
        <title>Genome Assemblies of Three Soil-Associated Devosia species: D. insulae, D. limi, and D. soli.</title>
        <authorList>
            <person name="Hassan Y.I."/>
            <person name="Lepp D."/>
            <person name="Zhou T."/>
        </authorList>
    </citation>
    <scope>NUCLEOTIDE SEQUENCE [LARGE SCALE GENOMIC DNA]</scope>
    <source>
        <strain evidence="3 4">DS-56</strain>
    </source>
</reference>
<dbReference type="EMBL" id="LAJE02000102">
    <property type="protein sequence ID" value="OEO32008.1"/>
    <property type="molecule type" value="Genomic_DNA"/>
</dbReference>
<dbReference type="Proteomes" id="UP000095463">
    <property type="component" value="Unassembled WGS sequence"/>
</dbReference>
<sequence length="167" mass="18090">MMHWKLSLAALAMTLAVSAAAAQEVVSGAAKVVDADIIMVEKQRVILWAVDAPERPQKCFVGDLLWDCYGAARQVLGELIASGEASCTLTPGEPDKFNRRYGVCTSGGKDIGAELVRLGMARAFVEQGDDYLAQEEEAKAAAIGVFQPGAKIDAPWEFRKTDPRNYR</sequence>
<gene>
    <name evidence="3" type="ORF">VW23_013540</name>
</gene>
<dbReference type="SUPFAM" id="SSF50199">
    <property type="entry name" value="Staphylococcal nuclease"/>
    <property type="match status" value="1"/>
</dbReference>
<dbReference type="Gene3D" id="2.40.50.90">
    <property type="match status" value="1"/>
</dbReference>